<dbReference type="Proteomes" id="UP000219514">
    <property type="component" value="Unassembled WGS sequence"/>
</dbReference>
<sequence length="106" mass="10938">MIPVCPTTALPPGEAIRVDADEPIAVFNVDGDFYAIDDTCTHQDASLADGWVDGCAVECPLHASCFDLRTGKVSGPPAKTPVGTHRVVVQDGTIYVQPGTAADGAA</sequence>
<proteinExistence type="predicted"/>
<dbReference type="GO" id="GO:0004497">
    <property type="term" value="F:monooxygenase activity"/>
    <property type="evidence" value="ECO:0007669"/>
    <property type="project" value="UniProtKB-ARBA"/>
</dbReference>
<protein>
    <submittedName>
        <fullName evidence="6">Ferredoxin subunit of nitrite reductase or a ring-hydroxylating dioxygenase</fullName>
    </submittedName>
</protein>
<organism evidence="6 7">
    <name type="scientific">Geodermatophilus sabuli</name>
    <dbReference type="NCBI Taxonomy" id="1564158"/>
    <lineage>
        <taxon>Bacteria</taxon>
        <taxon>Bacillati</taxon>
        <taxon>Actinomycetota</taxon>
        <taxon>Actinomycetes</taxon>
        <taxon>Geodermatophilales</taxon>
        <taxon>Geodermatophilaceae</taxon>
        <taxon>Geodermatophilus</taxon>
    </lineage>
</organism>
<dbReference type="GO" id="GO:0051537">
    <property type="term" value="F:2 iron, 2 sulfur cluster binding"/>
    <property type="evidence" value="ECO:0007669"/>
    <property type="project" value="UniProtKB-KW"/>
</dbReference>
<dbReference type="PROSITE" id="PS51296">
    <property type="entry name" value="RIESKE"/>
    <property type="match status" value="1"/>
</dbReference>
<dbReference type="OrthoDB" id="147178at2"/>
<evidence type="ECO:0000313" key="6">
    <source>
        <dbReference type="EMBL" id="SNX97272.1"/>
    </source>
</evidence>
<dbReference type="GO" id="GO:0051213">
    <property type="term" value="F:dioxygenase activity"/>
    <property type="evidence" value="ECO:0007669"/>
    <property type="project" value="UniProtKB-KW"/>
</dbReference>
<dbReference type="RefSeq" id="WP_097207237.1">
    <property type="nucleotide sequence ID" value="NZ_JACHXB010000002.1"/>
</dbReference>
<dbReference type="InterPro" id="IPR036922">
    <property type="entry name" value="Rieske_2Fe-2S_sf"/>
</dbReference>
<keyword evidence="3" id="KW-0408">Iron</keyword>
<reference evidence="6 7" key="1">
    <citation type="submission" date="2017-09" db="EMBL/GenBank/DDBJ databases">
        <authorList>
            <person name="Ehlers B."/>
            <person name="Leendertz F.H."/>
        </authorList>
    </citation>
    <scope>NUCLEOTIDE SEQUENCE [LARGE SCALE GENOMIC DNA]</scope>
    <source>
        <strain evidence="6 7">DSM 46844</strain>
    </source>
</reference>
<keyword evidence="6" id="KW-0223">Dioxygenase</keyword>
<dbReference type="Gene3D" id="2.102.10.10">
    <property type="entry name" value="Rieske [2Fe-2S] iron-sulphur domain"/>
    <property type="match status" value="1"/>
</dbReference>
<keyword evidence="2" id="KW-0479">Metal-binding</keyword>
<dbReference type="Pfam" id="PF00355">
    <property type="entry name" value="Rieske"/>
    <property type="match status" value="1"/>
</dbReference>
<feature type="domain" description="Rieske" evidence="5">
    <location>
        <begin position="2"/>
        <end position="96"/>
    </location>
</feature>
<evidence type="ECO:0000256" key="2">
    <source>
        <dbReference type="ARBA" id="ARBA00022723"/>
    </source>
</evidence>
<evidence type="ECO:0000256" key="3">
    <source>
        <dbReference type="ARBA" id="ARBA00023004"/>
    </source>
</evidence>
<dbReference type="AlphaFoldDB" id="A0A285EDP9"/>
<dbReference type="InterPro" id="IPR017941">
    <property type="entry name" value="Rieske_2Fe-2S"/>
</dbReference>
<name>A0A285EDP9_9ACTN</name>
<evidence type="ECO:0000259" key="5">
    <source>
        <dbReference type="PROSITE" id="PS51296"/>
    </source>
</evidence>
<keyword evidence="4" id="KW-0411">Iron-sulfur</keyword>
<dbReference type="PANTHER" id="PTHR21496">
    <property type="entry name" value="FERREDOXIN-RELATED"/>
    <property type="match status" value="1"/>
</dbReference>
<keyword evidence="1" id="KW-0001">2Fe-2S</keyword>
<dbReference type="PANTHER" id="PTHR21496:SF23">
    <property type="entry name" value="3-PHENYLPROPIONATE_CINNAMIC ACID DIOXYGENASE FERREDOXIN SUBUNIT"/>
    <property type="match status" value="1"/>
</dbReference>
<dbReference type="GO" id="GO:0046872">
    <property type="term" value="F:metal ion binding"/>
    <property type="evidence" value="ECO:0007669"/>
    <property type="project" value="UniProtKB-KW"/>
</dbReference>
<evidence type="ECO:0000256" key="1">
    <source>
        <dbReference type="ARBA" id="ARBA00022714"/>
    </source>
</evidence>
<keyword evidence="7" id="KW-1185">Reference proteome</keyword>
<evidence type="ECO:0000256" key="4">
    <source>
        <dbReference type="ARBA" id="ARBA00023014"/>
    </source>
</evidence>
<dbReference type="CDD" id="cd03528">
    <property type="entry name" value="Rieske_RO_ferredoxin"/>
    <property type="match status" value="1"/>
</dbReference>
<accession>A0A285EDP9</accession>
<dbReference type="SUPFAM" id="SSF50022">
    <property type="entry name" value="ISP domain"/>
    <property type="match status" value="1"/>
</dbReference>
<gene>
    <name evidence="6" type="ORF">SAMN06893097_106222</name>
</gene>
<dbReference type="NCBIfam" id="NF007422">
    <property type="entry name" value="PRK09965.1"/>
    <property type="match status" value="1"/>
</dbReference>
<dbReference type="GO" id="GO:0016705">
    <property type="term" value="F:oxidoreductase activity, acting on paired donors, with incorporation or reduction of molecular oxygen"/>
    <property type="evidence" value="ECO:0007669"/>
    <property type="project" value="UniProtKB-ARBA"/>
</dbReference>
<evidence type="ECO:0000313" key="7">
    <source>
        <dbReference type="Proteomes" id="UP000219514"/>
    </source>
</evidence>
<dbReference type="EMBL" id="OBDO01000006">
    <property type="protein sequence ID" value="SNX97272.1"/>
    <property type="molecule type" value="Genomic_DNA"/>
</dbReference>
<keyword evidence="6" id="KW-0560">Oxidoreductase</keyword>